<feature type="binding site" evidence="4">
    <location>
        <position position="159"/>
    </location>
    <ligand>
        <name>Zn(2+)</name>
        <dbReference type="ChEBI" id="CHEBI:29105"/>
    </ligand>
</feature>
<dbReference type="RefSeq" id="WP_101644649.1">
    <property type="nucleotide sequence ID" value="NZ_PGUY01000057.1"/>
</dbReference>
<evidence type="ECO:0000256" key="2">
    <source>
        <dbReference type="ARBA" id="ARBA00022679"/>
    </source>
</evidence>
<feature type="binding site" evidence="4">
    <location>
        <position position="149"/>
    </location>
    <ligand>
        <name>Zn(2+)</name>
        <dbReference type="ChEBI" id="CHEBI:29105"/>
    </ligand>
</feature>
<dbReference type="PANTHER" id="PTHR11085:SF4">
    <property type="entry name" value="NAD-DEPENDENT PROTEIN DEACYLASE"/>
    <property type="match status" value="1"/>
</dbReference>
<dbReference type="GO" id="GO:0017136">
    <property type="term" value="F:histone deacetylase activity, NAD-dependent"/>
    <property type="evidence" value="ECO:0007669"/>
    <property type="project" value="TreeGrafter"/>
</dbReference>
<dbReference type="AlphaFoldDB" id="A0A2N5M2D8"/>
<dbReference type="Gene3D" id="3.40.50.1220">
    <property type="entry name" value="TPP-binding domain"/>
    <property type="match status" value="1"/>
</dbReference>
<gene>
    <name evidence="6" type="ORF">CUU66_17830</name>
</gene>
<dbReference type="Pfam" id="PF02146">
    <property type="entry name" value="SIR2"/>
    <property type="match status" value="1"/>
</dbReference>
<evidence type="ECO:0000256" key="4">
    <source>
        <dbReference type="PROSITE-ProRule" id="PRU00236"/>
    </source>
</evidence>
<proteinExistence type="predicted"/>
<dbReference type="InterPro" id="IPR050134">
    <property type="entry name" value="NAD-dep_sirtuin_deacylases"/>
</dbReference>
<keyword evidence="4" id="KW-0479">Metal-binding</keyword>
<dbReference type="PROSITE" id="PS50305">
    <property type="entry name" value="SIRTUIN"/>
    <property type="match status" value="1"/>
</dbReference>
<dbReference type="NCBIfam" id="NF001754">
    <property type="entry name" value="PRK00481.1-4"/>
    <property type="match status" value="1"/>
</dbReference>
<feature type="active site" description="Proton acceptor" evidence="4">
    <location>
        <position position="121"/>
    </location>
</feature>
<keyword evidence="2" id="KW-0808">Transferase</keyword>
<dbReference type="Proteomes" id="UP000234748">
    <property type="component" value="Unassembled WGS sequence"/>
</dbReference>
<name>A0A2N5M2D8_9BACI</name>
<evidence type="ECO:0000313" key="6">
    <source>
        <dbReference type="EMBL" id="PLT28544.1"/>
    </source>
</evidence>
<accession>A0A2N5M2D8</accession>
<feature type="domain" description="Deacetylase sirtuin-type" evidence="5">
    <location>
        <begin position="1"/>
        <end position="249"/>
    </location>
</feature>
<sequence>MDSILQLAAYIKAAKRIAFFSGAGISTESNLPDFRSRNGLWTNNQSFEKLVSLSYFERHPVDFWKAYKDIFAMKLLNQYEPNRGHLFITELQNSGRDVTVITQNIDGLHEKAGTHKVYEVHGTLKTATCPKCGTKYDLEYINTHETPRCQTKSSNDTRCHTILKPDVVLFGDSVHHFNESVEAAYESDLFIVMGSSLEVGPINSIPQLISGTAIPMVLINKEHTVYDHLFDLCLYAGIGETVEQVKRAL</sequence>
<dbReference type="InterPro" id="IPR026590">
    <property type="entry name" value="Ssirtuin_cat_dom"/>
</dbReference>
<evidence type="ECO:0000259" key="5">
    <source>
        <dbReference type="PROSITE" id="PS50305"/>
    </source>
</evidence>
<feature type="binding site" evidence="4">
    <location>
        <position position="132"/>
    </location>
    <ligand>
        <name>Zn(2+)</name>
        <dbReference type="ChEBI" id="CHEBI:29105"/>
    </ligand>
</feature>
<dbReference type="EMBL" id="PGUY01000057">
    <property type="protein sequence ID" value="PLT28544.1"/>
    <property type="molecule type" value="Genomic_DNA"/>
</dbReference>
<feature type="binding site" evidence="4">
    <location>
        <position position="129"/>
    </location>
    <ligand>
        <name>Zn(2+)</name>
        <dbReference type="ChEBI" id="CHEBI:29105"/>
    </ligand>
</feature>
<dbReference type="InterPro" id="IPR026591">
    <property type="entry name" value="Sirtuin_cat_small_dom_sf"/>
</dbReference>
<dbReference type="EC" id="2.3.1.286" evidence="1"/>
<keyword evidence="4" id="KW-0862">Zinc</keyword>
<protein>
    <recommendedName>
        <fullName evidence="1">protein acetyllysine N-acetyltransferase</fullName>
        <ecNumber evidence="1">2.3.1.286</ecNumber>
    </recommendedName>
</protein>
<dbReference type="OrthoDB" id="9800582at2"/>
<evidence type="ECO:0000256" key="3">
    <source>
        <dbReference type="ARBA" id="ARBA00023027"/>
    </source>
</evidence>
<dbReference type="PANTHER" id="PTHR11085">
    <property type="entry name" value="NAD-DEPENDENT PROTEIN DEACYLASE SIRTUIN-5, MITOCHONDRIAL-RELATED"/>
    <property type="match status" value="1"/>
</dbReference>
<dbReference type="Gene3D" id="3.30.1600.10">
    <property type="entry name" value="SIR2/SIRT2 'Small Domain"/>
    <property type="match status" value="1"/>
</dbReference>
<comment type="caution">
    <text evidence="6">The sequence shown here is derived from an EMBL/GenBank/DDBJ whole genome shotgun (WGS) entry which is preliminary data.</text>
</comment>
<dbReference type="GO" id="GO:0070403">
    <property type="term" value="F:NAD+ binding"/>
    <property type="evidence" value="ECO:0007669"/>
    <property type="project" value="InterPro"/>
</dbReference>
<keyword evidence="3" id="KW-0520">NAD</keyword>
<reference evidence="6 7" key="1">
    <citation type="submission" date="2017-11" db="EMBL/GenBank/DDBJ databases">
        <title>Comparitive Functional Genomics of Dry Heat Resistant strains isolated from the Viking Spacecraft.</title>
        <authorList>
            <person name="Seuylemezian A."/>
            <person name="Cooper K."/>
            <person name="Vaishampayan P."/>
        </authorList>
    </citation>
    <scope>NUCLEOTIDE SEQUENCE [LARGE SCALE GENOMIC DNA]</scope>
    <source>
        <strain evidence="6 7">V1-29</strain>
    </source>
</reference>
<evidence type="ECO:0000313" key="7">
    <source>
        <dbReference type="Proteomes" id="UP000234748"/>
    </source>
</evidence>
<dbReference type="InterPro" id="IPR029035">
    <property type="entry name" value="DHS-like_NAD/FAD-binding_dom"/>
</dbReference>
<dbReference type="InterPro" id="IPR003000">
    <property type="entry name" value="Sirtuin"/>
</dbReference>
<dbReference type="SUPFAM" id="SSF52467">
    <property type="entry name" value="DHS-like NAD/FAD-binding domain"/>
    <property type="match status" value="1"/>
</dbReference>
<keyword evidence="7" id="KW-1185">Reference proteome</keyword>
<evidence type="ECO:0000256" key="1">
    <source>
        <dbReference type="ARBA" id="ARBA00012928"/>
    </source>
</evidence>
<dbReference type="GO" id="GO:0046872">
    <property type="term" value="F:metal ion binding"/>
    <property type="evidence" value="ECO:0007669"/>
    <property type="project" value="UniProtKB-KW"/>
</dbReference>
<organism evidence="6 7">
    <name type="scientific">Peribacillus deserti</name>
    <dbReference type="NCBI Taxonomy" id="673318"/>
    <lineage>
        <taxon>Bacteria</taxon>
        <taxon>Bacillati</taxon>
        <taxon>Bacillota</taxon>
        <taxon>Bacilli</taxon>
        <taxon>Bacillales</taxon>
        <taxon>Bacillaceae</taxon>
        <taxon>Peribacillus</taxon>
    </lineage>
</organism>